<dbReference type="InterPro" id="IPR007838">
    <property type="entry name" value="Cell_div_ZapA-like"/>
</dbReference>
<dbReference type="Proteomes" id="UP000198281">
    <property type="component" value="Unassembled WGS sequence"/>
</dbReference>
<dbReference type="GO" id="GO:0051301">
    <property type="term" value="P:cell division"/>
    <property type="evidence" value="ECO:0007669"/>
    <property type="project" value="UniProtKB-KW"/>
</dbReference>
<dbReference type="RefSeq" id="WP_089218826.1">
    <property type="nucleotide sequence ID" value="NZ_FZOS01000005.1"/>
</dbReference>
<feature type="compositionally biased region" description="Pro residues" evidence="1">
    <location>
        <begin position="76"/>
        <end position="88"/>
    </location>
</feature>
<gene>
    <name evidence="2" type="ORF">SAMN06295912_105101</name>
</gene>
<dbReference type="Pfam" id="PF05164">
    <property type="entry name" value="ZapA"/>
    <property type="match status" value="1"/>
</dbReference>
<dbReference type="InterPro" id="IPR042233">
    <property type="entry name" value="Cell_div_ZapA_N"/>
</dbReference>
<accession>A0A239DZX4</accession>
<keyword evidence="2" id="KW-0132">Cell division</keyword>
<organism evidence="2 3">
    <name type="scientific">Edaphosphingomonas laterariae</name>
    <dbReference type="NCBI Taxonomy" id="861865"/>
    <lineage>
        <taxon>Bacteria</taxon>
        <taxon>Pseudomonadati</taxon>
        <taxon>Pseudomonadota</taxon>
        <taxon>Alphaproteobacteria</taxon>
        <taxon>Sphingomonadales</taxon>
        <taxon>Rhizorhabdaceae</taxon>
        <taxon>Edaphosphingomonas</taxon>
    </lineage>
</organism>
<keyword evidence="2" id="KW-0131">Cell cycle</keyword>
<dbReference type="OrthoDB" id="9797575at2"/>
<dbReference type="SUPFAM" id="SSF102829">
    <property type="entry name" value="Cell division protein ZapA-like"/>
    <property type="match status" value="1"/>
</dbReference>
<evidence type="ECO:0000313" key="2">
    <source>
        <dbReference type="EMBL" id="SNS37194.1"/>
    </source>
</evidence>
<protein>
    <submittedName>
        <fullName evidence="2">Cell division protein ZapA</fullName>
    </submittedName>
</protein>
<evidence type="ECO:0000313" key="3">
    <source>
        <dbReference type="Proteomes" id="UP000198281"/>
    </source>
</evidence>
<dbReference type="AlphaFoldDB" id="A0A239DZX4"/>
<dbReference type="Gene3D" id="3.30.160.880">
    <property type="entry name" value="Cell division protein ZapA protomer, N-terminal domain"/>
    <property type="match status" value="1"/>
</dbReference>
<dbReference type="InterPro" id="IPR036192">
    <property type="entry name" value="Cell_div_ZapA-like_sf"/>
</dbReference>
<reference evidence="3" key="1">
    <citation type="submission" date="2017-06" db="EMBL/GenBank/DDBJ databases">
        <authorList>
            <person name="Varghese N."/>
            <person name="Submissions S."/>
        </authorList>
    </citation>
    <scope>NUCLEOTIDE SEQUENCE [LARGE SCALE GENOMIC DNA]</scope>
    <source>
        <strain evidence="3">LNB2</strain>
    </source>
</reference>
<dbReference type="EMBL" id="FZOS01000005">
    <property type="protein sequence ID" value="SNS37194.1"/>
    <property type="molecule type" value="Genomic_DNA"/>
</dbReference>
<feature type="region of interest" description="Disordered" evidence="1">
    <location>
        <begin position="65"/>
        <end position="93"/>
    </location>
</feature>
<keyword evidence="3" id="KW-1185">Reference proteome</keyword>
<proteinExistence type="predicted"/>
<evidence type="ECO:0000256" key="1">
    <source>
        <dbReference type="SAM" id="MobiDB-lite"/>
    </source>
</evidence>
<sequence length="124" mass="12887">MAEVHLEIGGRRYALACRDGEEAHFHDLAGIIDGKMAQAAQAVGGLNEVRQFLFASLLLADELEEARRARSAAPRPAAPAPTPAPPAQPMLDPAIIGALEHLAQRLEALAGSADPGVEGAPPTP</sequence>
<name>A0A239DZX4_9SPHN</name>